<comment type="caution">
    <text evidence="2">The sequence shown here is derived from an EMBL/GenBank/DDBJ whole genome shotgun (WGS) entry which is preliminary data.</text>
</comment>
<evidence type="ECO:0000256" key="1">
    <source>
        <dbReference type="SAM" id="MobiDB-lite"/>
    </source>
</evidence>
<dbReference type="AlphaFoldDB" id="A0A2W2EGY9"/>
<proteinExistence type="predicted"/>
<protein>
    <recommendedName>
        <fullName evidence="4">DUF1508 domain-containing protein</fullName>
    </recommendedName>
</protein>
<organism evidence="2 3">
    <name type="scientific">Micromonospora craterilacus</name>
    <dbReference type="NCBI Taxonomy" id="1655439"/>
    <lineage>
        <taxon>Bacteria</taxon>
        <taxon>Bacillati</taxon>
        <taxon>Actinomycetota</taxon>
        <taxon>Actinomycetes</taxon>
        <taxon>Micromonosporales</taxon>
        <taxon>Micromonosporaceae</taxon>
        <taxon>Micromonospora</taxon>
    </lineage>
</organism>
<evidence type="ECO:0008006" key="4">
    <source>
        <dbReference type="Google" id="ProtNLM"/>
    </source>
</evidence>
<evidence type="ECO:0000313" key="3">
    <source>
        <dbReference type="Proteomes" id="UP000248924"/>
    </source>
</evidence>
<accession>A0A2W2EGY9</accession>
<gene>
    <name evidence="2" type="ORF">C1I95_29815</name>
</gene>
<evidence type="ECO:0000313" key="2">
    <source>
        <dbReference type="EMBL" id="PZG08647.1"/>
    </source>
</evidence>
<dbReference type="Proteomes" id="UP000248924">
    <property type="component" value="Unassembled WGS sequence"/>
</dbReference>
<name>A0A2W2EGY9_9ACTN</name>
<reference evidence="2 3" key="1">
    <citation type="submission" date="2018-01" db="EMBL/GenBank/DDBJ databases">
        <title>Draft genome sequence of Jishengella sp. NA12.</title>
        <authorList>
            <person name="Sahin N."/>
            <person name="Ay H."/>
            <person name="Saygin H."/>
        </authorList>
    </citation>
    <scope>NUCLEOTIDE SEQUENCE [LARGE SCALE GENOMIC DNA]</scope>
    <source>
        <strain evidence="2 3">NA12</strain>
    </source>
</reference>
<dbReference type="EMBL" id="POTY01000288">
    <property type="protein sequence ID" value="PZG08647.1"/>
    <property type="molecule type" value="Genomic_DNA"/>
</dbReference>
<keyword evidence="3" id="KW-1185">Reference proteome</keyword>
<sequence>MDQVVPLEGTVEMTGQWIWRLELNGRIVAVSSRSYLRARECTYNLERFLEAVPQAEIVVGIRSARRGRHRPAETEDTGIRSPRTLGAGLAQSSLGQAYRPRLRMPGEL</sequence>
<feature type="region of interest" description="Disordered" evidence="1">
    <location>
        <begin position="65"/>
        <end position="86"/>
    </location>
</feature>